<accession>A0AC59YLG0</accession>
<reference evidence="1" key="1">
    <citation type="submission" date="2023-05" db="EMBL/GenBank/DDBJ databases">
        <authorList>
            <consortium name="ELIXIR-Norway"/>
        </authorList>
    </citation>
    <scope>NUCLEOTIDE SEQUENCE</scope>
</reference>
<evidence type="ECO:0000313" key="2">
    <source>
        <dbReference type="Proteomes" id="UP001162501"/>
    </source>
</evidence>
<dbReference type="EMBL" id="OX596102">
    <property type="protein sequence ID" value="CAM9794156.1"/>
    <property type="molecule type" value="Genomic_DNA"/>
</dbReference>
<gene>
    <name evidence="1" type="ORF">MRATA1EN22A_LOCUS7538</name>
</gene>
<protein>
    <submittedName>
        <fullName evidence="1">Uncharacterized protein</fullName>
    </submittedName>
</protein>
<reference evidence="1" key="2">
    <citation type="submission" date="2025-03" db="EMBL/GenBank/DDBJ databases">
        <authorList>
            <consortium name="ELIXIR-Norway"/>
            <consortium name="Elixir Norway"/>
        </authorList>
    </citation>
    <scope>NUCLEOTIDE SEQUENCE</scope>
</reference>
<dbReference type="Proteomes" id="UP001162501">
    <property type="component" value="Chromosome 18"/>
</dbReference>
<evidence type="ECO:0000313" key="1">
    <source>
        <dbReference type="EMBL" id="CAM9794156.1"/>
    </source>
</evidence>
<organism evidence="1 2">
    <name type="scientific">Rangifer tarandus platyrhynchus</name>
    <name type="common">Svalbard reindeer</name>
    <dbReference type="NCBI Taxonomy" id="3082113"/>
    <lineage>
        <taxon>Eukaryota</taxon>
        <taxon>Metazoa</taxon>
        <taxon>Chordata</taxon>
        <taxon>Craniata</taxon>
        <taxon>Vertebrata</taxon>
        <taxon>Euteleostomi</taxon>
        <taxon>Mammalia</taxon>
        <taxon>Eutheria</taxon>
        <taxon>Laurasiatheria</taxon>
        <taxon>Artiodactyla</taxon>
        <taxon>Ruminantia</taxon>
        <taxon>Pecora</taxon>
        <taxon>Cervidae</taxon>
        <taxon>Odocoileinae</taxon>
        <taxon>Rangifer</taxon>
    </lineage>
</organism>
<name>A0AC59YLG0_RANTA</name>
<sequence>MGHSCTAGSDPRTGHGGSALTWKHHPRLGLERPLDIIATSEAGTHTSAATPVTAVVPPPGSCSSSPVHRLGAAGLTPPRHSRDHGDFWGGAVEQPPDTRSSGS</sequence>
<proteinExistence type="predicted"/>